<name>E0S664_ENCIT</name>
<evidence type="ECO:0000313" key="1">
    <source>
        <dbReference type="EMBL" id="ADM11199.1"/>
    </source>
</evidence>
<dbReference type="GeneID" id="9698953"/>
<protein>
    <submittedName>
        <fullName evidence="1">Uncharacterized protein</fullName>
    </submittedName>
</protein>
<dbReference type="Proteomes" id="UP000002313">
    <property type="component" value="Chromosome III"/>
</dbReference>
<dbReference type="HOGENOM" id="CLU_169142_0_0_1"/>
<keyword evidence="2" id="KW-1185">Reference proteome</keyword>
<dbReference type="RefSeq" id="XP_003072559.1">
    <property type="nucleotide sequence ID" value="XM_003072513.1"/>
</dbReference>
<evidence type="ECO:0000313" key="2">
    <source>
        <dbReference type="Proteomes" id="UP000002313"/>
    </source>
</evidence>
<gene>
    <name evidence="1" type="ORF">Eint_030550</name>
</gene>
<reference evidence="1 2" key="2">
    <citation type="journal article" date="2012" name="Proc. Natl. Acad. Sci. U.S.A.">
        <title>Gain and loss of multiple functionally related, horizontally transferred genes in the reduced genomes of two microsporidian parasites.</title>
        <authorList>
            <person name="Pombert J.-F."/>
            <person name="Selman M."/>
            <person name="Burki F."/>
            <person name="Bardell F.T."/>
            <person name="Farinelli L."/>
            <person name="Solter L.F."/>
            <person name="Whitman D.W."/>
            <person name="Weiss L.M."/>
            <person name="Corradi N."/>
            <person name="Keeling P.J."/>
        </authorList>
    </citation>
    <scope>NUCLEOTIDE SEQUENCE [LARGE SCALE GENOMIC DNA]</scope>
    <source>
        <strain evidence="1 2">ATCC 50506</strain>
    </source>
</reference>
<dbReference type="EMBL" id="CP001944">
    <property type="protein sequence ID" value="ADM11199.1"/>
    <property type="molecule type" value="Genomic_DNA"/>
</dbReference>
<proteinExistence type="predicted"/>
<dbReference type="VEuPathDB" id="MicrosporidiaDB:Eint_030550"/>
<dbReference type="AlphaFoldDB" id="E0S664"/>
<dbReference type="KEGG" id="ein:Eint_030550"/>
<dbReference type="OrthoDB" id="2190306at2759"/>
<sequence>MRIPLMEESEGLRYLMKLLPEYMRIGGERYILHRIGRIIGEDSWATAMFCRKCLWLYIPVVNSRMKCDDGILRVECYGCQEKHEFDKEKLGIVKNGLEVKEDRLEDYFG</sequence>
<reference evidence="1 2" key="1">
    <citation type="journal article" date="2010" name="Nat. Commun.">
        <title>The complete sequence of the smallest known nuclear genome from the microsporidian Encephalitozoon intestinalis.</title>
        <authorList>
            <person name="Corradi N."/>
            <person name="Pombert J.-F."/>
            <person name="Farinelli L."/>
            <person name="Didier E.S."/>
            <person name="Keeling P.J."/>
        </authorList>
    </citation>
    <scope>NUCLEOTIDE SEQUENCE [LARGE SCALE GENOMIC DNA]</scope>
    <source>
        <strain evidence="1 2">ATCC 50506</strain>
    </source>
</reference>
<organism evidence="1 2">
    <name type="scientific">Encephalitozoon intestinalis (strain ATCC 50506)</name>
    <name type="common">Microsporidian parasite</name>
    <name type="synonym">Septata intestinalis</name>
    <dbReference type="NCBI Taxonomy" id="876142"/>
    <lineage>
        <taxon>Eukaryota</taxon>
        <taxon>Fungi</taxon>
        <taxon>Fungi incertae sedis</taxon>
        <taxon>Microsporidia</taxon>
        <taxon>Unikaryonidae</taxon>
        <taxon>Encephalitozoon</taxon>
    </lineage>
</organism>
<accession>E0S664</accession>